<organism evidence="9 10">
    <name type="scientific">Selenomonas ruminantium</name>
    <dbReference type="NCBI Taxonomy" id="971"/>
    <lineage>
        <taxon>Bacteria</taxon>
        <taxon>Bacillati</taxon>
        <taxon>Bacillota</taxon>
        <taxon>Negativicutes</taxon>
        <taxon>Selenomonadales</taxon>
        <taxon>Selenomonadaceae</taxon>
        <taxon>Selenomonas</taxon>
    </lineage>
</organism>
<dbReference type="InterPro" id="IPR020568">
    <property type="entry name" value="Ribosomal_Su5_D2-typ_SF"/>
</dbReference>
<evidence type="ECO:0000256" key="7">
    <source>
        <dbReference type="HAMAP-Rule" id="MF_00227"/>
    </source>
</evidence>
<gene>
    <name evidence="7" type="primary">rnpA</name>
    <name evidence="9" type="ORF">SAMN05216582_10376</name>
</gene>
<evidence type="ECO:0000313" key="10">
    <source>
        <dbReference type="Proteomes" id="UP000184263"/>
    </source>
</evidence>
<dbReference type="PANTHER" id="PTHR33992">
    <property type="entry name" value="RIBONUCLEASE P PROTEIN COMPONENT"/>
    <property type="match status" value="1"/>
</dbReference>
<comment type="subunit">
    <text evidence="7">Consists of a catalytic RNA component (M1 or rnpB) and a protein subunit.</text>
</comment>
<dbReference type="GO" id="GO:0042781">
    <property type="term" value="F:3'-tRNA processing endoribonuclease activity"/>
    <property type="evidence" value="ECO:0007669"/>
    <property type="project" value="TreeGrafter"/>
</dbReference>
<accession>A0A1M6S2E7</accession>
<dbReference type="Proteomes" id="UP000184263">
    <property type="component" value="Unassembled WGS sequence"/>
</dbReference>
<dbReference type="EC" id="3.1.26.5" evidence="7 8"/>
<dbReference type="RefSeq" id="WP_073088207.1">
    <property type="nucleotide sequence ID" value="NZ_FRBC01000003.1"/>
</dbReference>
<evidence type="ECO:0000256" key="5">
    <source>
        <dbReference type="ARBA" id="ARBA00022801"/>
    </source>
</evidence>
<dbReference type="Gene3D" id="3.30.230.10">
    <property type="match status" value="1"/>
</dbReference>
<comment type="catalytic activity">
    <reaction evidence="7">
        <text>Endonucleolytic cleavage of RNA, removing 5'-extranucleotides from tRNA precursor.</text>
        <dbReference type="EC" id="3.1.26.5"/>
    </reaction>
</comment>
<evidence type="ECO:0000256" key="1">
    <source>
        <dbReference type="ARBA" id="ARBA00002663"/>
    </source>
</evidence>
<dbReference type="PANTHER" id="PTHR33992:SF1">
    <property type="entry name" value="RIBONUCLEASE P PROTEIN COMPONENT"/>
    <property type="match status" value="1"/>
</dbReference>
<dbReference type="OrthoDB" id="9810867at2"/>
<dbReference type="AlphaFoldDB" id="A0A1M6S2E7"/>
<dbReference type="InterPro" id="IPR020539">
    <property type="entry name" value="RNase_P_CS"/>
</dbReference>
<reference evidence="9 10" key="1">
    <citation type="submission" date="2016-11" db="EMBL/GenBank/DDBJ databases">
        <authorList>
            <person name="Jaros S."/>
            <person name="Januszkiewicz K."/>
            <person name="Wedrychowicz H."/>
        </authorList>
    </citation>
    <scope>NUCLEOTIDE SEQUENCE [LARGE SCALE GENOMIC DNA]</scope>
    <source>
        <strain evidence="9 10">HD4</strain>
    </source>
</reference>
<evidence type="ECO:0000256" key="8">
    <source>
        <dbReference type="NCBIfam" id="TIGR00188"/>
    </source>
</evidence>
<keyword evidence="2 7" id="KW-0819">tRNA processing</keyword>
<keyword evidence="4 7" id="KW-0255">Endonuclease</keyword>
<dbReference type="GO" id="GO:0004526">
    <property type="term" value="F:ribonuclease P activity"/>
    <property type="evidence" value="ECO:0007669"/>
    <property type="project" value="UniProtKB-UniRule"/>
</dbReference>
<dbReference type="GO" id="GO:0030677">
    <property type="term" value="C:ribonuclease P complex"/>
    <property type="evidence" value="ECO:0007669"/>
    <property type="project" value="TreeGrafter"/>
</dbReference>
<dbReference type="NCBIfam" id="TIGR00188">
    <property type="entry name" value="rnpA"/>
    <property type="match status" value="1"/>
</dbReference>
<dbReference type="GO" id="GO:0001682">
    <property type="term" value="P:tRNA 5'-leader removal"/>
    <property type="evidence" value="ECO:0007669"/>
    <property type="project" value="UniProtKB-UniRule"/>
</dbReference>
<proteinExistence type="inferred from homology"/>
<evidence type="ECO:0000256" key="3">
    <source>
        <dbReference type="ARBA" id="ARBA00022722"/>
    </source>
</evidence>
<keyword evidence="3 7" id="KW-0540">Nuclease</keyword>
<dbReference type="InterPro" id="IPR000100">
    <property type="entry name" value="RNase_P"/>
</dbReference>
<evidence type="ECO:0000256" key="2">
    <source>
        <dbReference type="ARBA" id="ARBA00022694"/>
    </source>
</evidence>
<dbReference type="Pfam" id="PF00825">
    <property type="entry name" value="Ribonuclease_P"/>
    <property type="match status" value="1"/>
</dbReference>
<comment type="function">
    <text evidence="1 7">RNaseP catalyzes the removal of the 5'-leader sequence from pre-tRNA to produce the mature 5'-terminus. It can also cleave other RNA substrates such as 4.5S RNA. The protein component plays an auxiliary but essential role in vivo by binding to the 5'-leader sequence and broadening the substrate specificity of the ribozyme.</text>
</comment>
<keyword evidence="5 7" id="KW-0378">Hydrolase</keyword>
<comment type="similarity">
    <text evidence="7">Belongs to the RnpA family.</text>
</comment>
<protein>
    <recommendedName>
        <fullName evidence="7 8">Ribonuclease P protein component</fullName>
        <shortName evidence="7">RNase P protein</shortName>
        <shortName evidence="7">RNaseP protein</shortName>
        <ecNumber evidence="7 8">3.1.26.5</ecNumber>
    </recommendedName>
    <alternativeName>
        <fullName evidence="7">Protein C5</fullName>
    </alternativeName>
</protein>
<dbReference type="HAMAP" id="MF_00227">
    <property type="entry name" value="RNase_P"/>
    <property type="match status" value="1"/>
</dbReference>
<dbReference type="PROSITE" id="PS00648">
    <property type="entry name" value="RIBONUCLEASE_P"/>
    <property type="match status" value="1"/>
</dbReference>
<sequence length="116" mass="13573">MFELPRRRMLKRRNDFQRVYRKGRSLANRYFVLYVFESEDLAGRVGFAAGKKLGCAVKRNRVKRLLRESYRLHQQELRPGIALLLVGRQAMLDVKCQVVEKAFLSLGKKAGIFKKD</sequence>
<dbReference type="GO" id="GO:0000049">
    <property type="term" value="F:tRNA binding"/>
    <property type="evidence" value="ECO:0007669"/>
    <property type="project" value="UniProtKB-UniRule"/>
</dbReference>
<dbReference type="SUPFAM" id="SSF54211">
    <property type="entry name" value="Ribosomal protein S5 domain 2-like"/>
    <property type="match status" value="1"/>
</dbReference>
<evidence type="ECO:0000313" key="9">
    <source>
        <dbReference type="EMBL" id="SHK38895.1"/>
    </source>
</evidence>
<name>A0A1M6S2E7_SELRU</name>
<evidence type="ECO:0000256" key="4">
    <source>
        <dbReference type="ARBA" id="ARBA00022759"/>
    </source>
</evidence>
<dbReference type="EMBL" id="FRBC01000003">
    <property type="protein sequence ID" value="SHK38895.1"/>
    <property type="molecule type" value="Genomic_DNA"/>
</dbReference>
<dbReference type="InterPro" id="IPR014721">
    <property type="entry name" value="Ribsml_uS5_D2-typ_fold_subgr"/>
</dbReference>
<evidence type="ECO:0000256" key="6">
    <source>
        <dbReference type="ARBA" id="ARBA00022884"/>
    </source>
</evidence>
<keyword evidence="6 7" id="KW-0694">RNA-binding</keyword>